<dbReference type="OrthoDB" id="9812089at2"/>
<proteinExistence type="predicted"/>
<name>A0A1E3VU31_9HYPH</name>
<feature type="domain" description="SnoaL-like" evidence="1">
    <location>
        <begin position="13"/>
        <end position="109"/>
    </location>
</feature>
<dbReference type="Pfam" id="PF12680">
    <property type="entry name" value="SnoaL_2"/>
    <property type="match status" value="1"/>
</dbReference>
<sequence length="127" mass="14601">MSDLERNKTAVMAFYDLAFNQSRPREAMALYAGADYIQHNPGVKTGKDGFIEYFEEMDRRYPGKRVHFKRVIAEGNHVAIHCLQEWPGDEDWIAIDIFRLDDAGKIVEHWDVLQVAPKTSANPNGMF</sequence>
<dbReference type="Proteomes" id="UP000094472">
    <property type="component" value="Unassembled WGS sequence"/>
</dbReference>
<evidence type="ECO:0000259" key="1">
    <source>
        <dbReference type="Pfam" id="PF12680"/>
    </source>
</evidence>
<evidence type="ECO:0000313" key="2">
    <source>
        <dbReference type="EMBL" id="ODR97033.1"/>
    </source>
</evidence>
<dbReference type="InterPro" id="IPR032710">
    <property type="entry name" value="NTF2-like_dom_sf"/>
</dbReference>
<keyword evidence="3" id="KW-1185">Reference proteome</keyword>
<gene>
    <name evidence="2" type="ORF">AUC69_12990</name>
</gene>
<comment type="caution">
    <text evidence="2">The sequence shown here is derived from an EMBL/GenBank/DDBJ whole genome shotgun (WGS) entry which is preliminary data.</text>
</comment>
<organism evidence="2 3">
    <name type="scientific">Methyloceanibacter superfactus</name>
    <dbReference type="NCBI Taxonomy" id="1774969"/>
    <lineage>
        <taxon>Bacteria</taxon>
        <taxon>Pseudomonadati</taxon>
        <taxon>Pseudomonadota</taxon>
        <taxon>Alphaproteobacteria</taxon>
        <taxon>Hyphomicrobiales</taxon>
        <taxon>Hyphomicrobiaceae</taxon>
        <taxon>Methyloceanibacter</taxon>
    </lineage>
</organism>
<reference evidence="2 3" key="1">
    <citation type="journal article" date="2016" name="Environ. Microbiol.">
        <title>New Methyloceanibacter diversity from North Sea sediments includes methanotroph containing solely the soluble methane monooxygenase.</title>
        <authorList>
            <person name="Vekeman B."/>
            <person name="Kerckhof F.M."/>
            <person name="Cremers G."/>
            <person name="de Vos P."/>
            <person name="Vandamme P."/>
            <person name="Boon N."/>
            <person name="Op den Camp H.J."/>
            <person name="Heylen K."/>
        </authorList>
    </citation>
    <scope>NUCLEOTIDE SEQUENCE [LARGE SCALE GENOMIC DNA]</scope>
    <source>
        <strain evidence="2 3">R-67175</strain>
    </source>
</reference>
<dbReference type="SUPFAM" id="SSF54427">
    <property type="entry name" value="NTF2-like"/>
    <property type="match status" value="1"/>
</dbReference>
<dbReference type="EMBL" id="LPWF01000027">
    <property type="protein sequence ID" value="ODR97033.1"/>
    <property type="molecule type" value="Genomic_DNA"/>
</dbReference>
<accession>A0A1E3VU31</accession>
<evidence type="ECO:0000313" key="3">
    <source>
        <dbReference type="Proteomes" id="UP000094472"/>
    </source>
</evidence>
<dbReference type="AlphaFoldDB" id="A0A1E3VU31"/>
<protein>
    <recommendedName>
        <fullName evidence="1">SnoaL-like domain-containing protein</fullName>
    </recommendedName>
</protein>
<dbReference type="Gene3D" id="3.10.450.50">
    <property type="match status" value="1"/>
</dbReference>
<dbReference type="InterPro" id="IPR037401">
    <property type="entry name" value="SnoaL-like"/>
</dbReference>